<dbReference type="OrthoDB" id="9772484at2"/>
<evidence type="ECO:0000256" key="4">
    <source>
        <dbReference type="ARBA" id="ARBA00013149"/>
    </source>
</evidence>
<evidence type="ECO:0000256" key="5">
    <source>
        <dbReference type="ARBA" id="ARBA00014046"/>
    </source>
</evidence>
<name>A0A1N6UGL6_9SPIO</name>
<evidence type="ECO:0000256" key="10">
    <source>
        <dbReference type="ARBA" id="ARBA00023204"/>
    </source>
</evidence>
<comment type="cofactor">
    <cofactor evidence="2">
        <name>FAD</name>
        <dbReference type="ChEBI" id="CHEBI:57692"/>
    </cofactor>
</comment>
<evidence type="ECO:0000256" key="9">
    <source>
        <dbReference type="ARBA" id="ARBA00023125"/>
    </source>
</evidence>
<dbReference type="InterPro" id="IPR032673">
    <property type="entry name" value="DNA_photolyase_2_CS"/>
</dbReference>
<keyword evidence="8" id="KW-0274">FAD</keyword>
<dbReference type="FunFam" id="1.10.579.10:FF:000002">
    <property type="entry name" value="Deoxyribodipyrimidine photolyase"/>
    <property type="match status" value="1"/>
</dbReference>
<dbReference type="Gene3D" id="3.40.50.620">
    <property type="entry name" value="HUPs"/>
    <property type="match status" value="1"/>
</dbReference>
<dbReference type="EMBL" id="FTMS01000012">
    <property type="protein sequence ID" value="SIQ64702.1"/>
    <property type="molecule type" value="Genomic_DNA"/>
</dbReference>
<evidence type="ECO:0000256" key="12">
    <source>
        <dbReference type="ARBA" id="ARBA00031671"/>
    </source>
</evidence>
<dbReference type="AlphaFoldDB" id="A0A1N6UGL6"/>
<keyword evidence="16" id="KW-1185">Reference proteome</keyword>
<gene>
    <name evidence="15" type="ORF">SAMN05920897_11255</name>
</gene>
<dbReference type="SUPFAM" id="SSF52425">
    <property type="entry name" value="Cryptochrome/photolyase, N-terminal domain"/>
    <property type="match status" value="1"/>
</dbReference>
<dbReference type="InterPro" id="IPR014729">
    <property type="entry name" value="Rossmann-like_a/b/a_fold"/>
</dbReference>
<dbReference type="RefSeq" id="WP_076489148.1">
    <property type="nucleotide sequence ID" value="NZ_FTMS01000012.1"/>
</dbReference>
<dbReference type="PANTHER" id="PTHR10211">
    <property type="entry name" value="DEOXYRIBODIPYRIMIDINE PHOTOLYASE"/>
    <property type="match status" value="1"/>
</dbReference>
<keyword evidence="10" id="KW-0234">DNA repair</keyword>
<evidence type="ECO:0000313" key="16">
    <source>
        <dbReference type="Proteomes" id="UP000186400"/>
    </source>
</evidence>
<dbReference type="STRING" id="159291.SAMN05920897_11255"/>
<reference evidence="15 16" key="1">
    <citation type="submission" date="2017-01" db="EMBL/GenBank/DDBJ databases">
        <authorList>
            <person name="Mah S.A."/>
            <person name="Swanson W.J."/>
            <person name="Moy G.W."/>
            <person name="Vacquier V.D."/>
        </authorList>
    </citation>
    <scope>NUCLEOTIDE SEQUENCE [LARGE SCALE GENOMIC DNA]</scope>
    <source>
        <strain evidence="15 16">ASpG1</strain>
    </source>
</reference>
<evidence type="ECO:0000256" key="7">
    <source>
        <dbReference type="ARBA" id="ARBA00022763"/>
    </source>
</evidence>
<feature type="domain" description="Photolyase/cryptochrome alpha/beta" evidence="14">
    <location>
        <begin position="22"/>
        <end position="150"/>
    </location>
</feature>
<dbReference type="SUPFAM" id="SSF48173">
    <property type="entry name" value="Cryptochrome/photolyase FAD-binding domain"/>
    <property type="match status" value="1"/>
</dbReference>
<dbReference type="InterPro" id="IPR052219">
    <property type="entry name" value="Photolyase_Class-2"/>
</dbReference>
<dbReference type="Pfam" id="PF00875">
    <property type="entry name" value="DNA_photolyase"/>
    <property type="match status" value="1"/>
</dbReference>
<dbReference type="EC" id="4.1.99.3" evidence="4"/>
<evidence type="ECO:0000256" key="3">
    <source>
        <dbReference type="ARBA" id="ARBA00006409"/>
    </source>
</evidence>
<evidence type="ECO:0000313" key="15">
    <source>
        <dbReference type="EMBL" id="SIQ64702.1"/>
    </source>
</evidence>
<organism evidence="15 16">
    <name type="scientific">Alkalispirochaeta americana</name>
    <dbReference type="NCBI Taxonomy" id="159291"/>
    <lineage>
        <taxon>Bacteria</taxon>
        <taxon>Pseudomonadati</taxon>
        <taxon>Spirochaetota</taxon>
        <taxon>Spirochaetia</taxon>
        <taxon>Spirochaetales</taxon>
        <taxon>Spirochaetaceae</taxon>
        <taxon>Alkalispirochaeta</taxon>
    </lineage>
</organism>
<proteinExistence type="inferred from homology"/>
<comment type="catalytic activity">
    <reaction evidence="13">
        <text>cyclobutadipyrimidine (in DNA) = 2 pyrimidine residues (in DNA).</text>
        <dbReference type="EC" id="4.1.99.3"/>
    </reaction>
</comment>
<evidence type="ECO:0000256" key="13">
    <source>
        <dbReference type="ARBA" id="ARBA00033999"/>
    </source>
</evidence>
<evidence type="ECO:0000256" key="11">
    <source>
        <dbReference type="ARBA" id="ARBA00023239"/>
    </source>
</evidence>
<dbReference type="PROSITE" id="PS01084">
    <property type="entry name" value="DNA_PHOTOLYASES_2_2"/>
    <property type="match status" value="1"/>
</dbReference>
<dbReference type="InterPro" id="IPR036155">
    <property type="entry name" value="Crypto/Photolyase_N_sf"/>
</dbReference>
<keyword evidence="9" id="KW-0238">DNA-binding</keyword>
<comment type="cofactor">
    <cofactor evidence="1">
        <name>(6R)-5,10-methylene-5,6,7,8-tetrahydrofolate</name>
        <dbReference type="ChEBI" id="CHEBI:15636"/>
    </cofactor>
</comment>
<dbReference type="PANTHER" id="PTHR10211:SF0">
    <property type="entry name" value="DEOXYRIBODIPYRIMIDINE PHOTO-LYASE"/>
    <property type="match status" value="1"/>
</dbReference>
<keyword evidence="6" id="KW-0285">Flavoprotein</keyword>
<dbReference type="Proteomes" id="UP000186400">
    <property type="component" value="Unassembled WGS sequence"/>
</dbReference>
<evidence type="ECO:0000256" key="6">
    <source>
        <dbReference type="ARBA" id="ARBA00022630"/>
    </source>
</evidence>
<evidence type="ECO:0000259" key="14">
    <source>
        <dbReference type="PROSITE" id="PS51645"/>
    </source>
</evidence>
<evidence type="ECO:0000256" key="8">
    <source>
        <dbReference type="ARBA" id="ARBA00022827"/>
    </source>
</evidence>
<keyword evidence="11 15" id="KW-0456">Lyase</keyword>
<accession>A0A1N6UGL6</accession>
<dbReference type="GO" id="GO:0003904">
    <property type="term" value="F:deoxyribodipyrimidine photo-lyase activity"/>
    <property type="evidence" value="ECO:0007669"/>
    <property type="project" value="UniProtKB-EC"/>
</dbReference>
<dbReference type="InterPro" id="IPR006050">
    <property type="entry name" value="DNA_photolyase_N"/>
</dbReference>
<dbReference type="Gene3D" id="1.10.579.10">
    <property type="entry name" value="DNA Cyclobutane Dipyrimidine Photolyase, subunit A, domain 3"/>
    <property type="match status" value="1"/>
</dbReference>
<dbReference type="GO" id="GO:0003677">
    <property type="term" value="F:DNA binding"/>
    <property type="evidence" value="ECO:0007669"/>
    <property type="project" value="UniProtKB-KW"/>
</dbReference>
<dbReference type="PROSITE" id="PS51645">
    <property type="entry name" value="PHR_CRY_ALPHA_BETA"/>
    <property type="match status" value="1"/>
</dbReference>
<dbReference type="GO" id="GO:0000719">
    <property type="term" value="P:photoreactive repair"/>
    <property type="evidence" value="ECO:0007669"/>
    <property type="project" value="TreeGrafter"/>
</dbReference>
<evidence type="ECO:0000256" key="1">
    <source>
        <dbReference type="ARBA" id="ARBA00001932"/>
    </source>
</evidence>
<keyword evidence="7" id="KW-0227">DNA damage</keyword>
<dbReference type="Gene3D" id="1.25.40.80">
    <property type="match status" value="1"/>
</dbReference>
<dbReference type="InterPro" id="IPR036134">
    <property type="entry name" value="Crypto/Photolyase_FAD-like_sf"/>
</dbReference>
<sequence length="451" mass="52084">MNQEDRISFLSPPRGAAPLPPGPVRYWMQAAIRTRYNHALEYAIHLANHRKVSLEVFFVLTWNYPQASRRHYQFLLEGLADVQANLSSRGIPFVLHQGDPPGVALRLAGESSSIVTDRGYTRIQRGWRDELARQAPCPVIQVDTNVVVPVETASVKEEYSAATFRPRITRQRDTFLQPLSPVPYWNSRGPLAPAAALPPADSVPGEPLEEALPGGEDAAARELTRFLEERLSRYSELRNVPDRDWTSRMSAYLHFGQISPLEIALRAVDYHEAVLEPGDASGVETLLEELIVRRELAINYTFYNPHYDSYQGLPQWARTTLEEHRDDRRPWTYSYRQLEAGETHDPYWNAAQHQMLRSGRIHGYMRMYWGKKILEWSPDPEEAFSRAITLNDTYQLDGRDPNGYAGVAWCFGKHDRPWKERPVFGKVRYMNDRGLERKFKEISRYTRRWTS</sequence>
<protein>
    <recommendedName>
        <fullName evidence="5">Deoxyribodipyrimidine photo-lyase</fullName>
        <ecNumber evidence="4">4.1.99.3</ecNumber>
    </recommendedName>
    <alternativeName>
        <fullName evidence="12">DNA photolyase</fullName>
    </alternativeName>
</protein>
<comment type="similarity">
    <text evidence="3">Belongs to the DNA photolyase class-2 family.</text>
</comment>
<evidence type="ECO:0000256" key="2">
    <source>
        <dbReference type="ARBA" id="ARBA00001974"/>
    </source>
</evidence>